<dbReference type="OrthoDB" id="4476188at2759"/>
<gene>
    <name evidence="2" type="ORF">FIBSPDRAFT_753619</name>
</gene>
<protein>
    <recommendedName>
        <fullName evidence="1">Ricin B lectin domain-containing protein</fullName>
    </recommendedName>
</protein>
<dbReference type="InterPro" id="IPR000772">
    <property type="entry name" value="Ricin_B_lectin"/>
</dbReference>
<dbReference type="AlphaFoldDB" id="A0A166C3R3"/>
<dbReference type="InterPro" id="IPR035992">
    <property type="entry name" value="Ricin_B-like_lectins"/>
</dbReference>
<name>A0A166C3R3_9AGAM</name>
<organism evidence="2 3">
    <name type="scientific">Athelia psychrophila</name>
    <dbReference type="NCBI Taxonomy" id="1759441"/>
    <lineage>
        <taxon>Eukaryota</taxon>
        <taxon>Fungi</taxon>
        <taxon>Dikarya</taxon>
        <taxon>Basidiomycota</taxon>
        <taxon>Agaricomycotina</taxon>
        <taxon>Agaricomycetes</taxon>
        <taxon>Agaricomycetidae</taxon>
        <taxon>Atheliales</taxon>
        <taxon>Atheliaceae</taxon>
        <taxon>Athelia</taxon>
    </lineage>
</organism>
<feature type="domain" description="Ricin B lectin" evidence="1">
    <location>
        <begin position="45"/>
        <end position="137"/>
    </location>
</feature>
<keyword evidence="3" id="KW-1185">Reference proteome</keyword>
<evidence type="ECO:0000259" key="1">
    <source>
        <dbReference type="Pfam" id="PF14200"/>
    </source>
</evidence>
<dbReference type="Gene3D" id="2.80.10.50">
    <property type="match status" value="1"/>
</dbReference>
<proteinExistence type="predicted"/>
<evidence type="ECO:0000313" key="2">
    <source>
        <dbReference type="EMBL" id="KZP13260.1"/>
    </source>
</evidence>
<accession>A0A166C3R3</accession>
<sequence length="153" mass="16655">MPFNGPGIYEIVPYQAPRLNLNSINGSLTSGEVIRTWTRGSPPSDNAVWQVAIAKGSGDDAEYLIINNRSGYYLVSAGEGTNVVSQQTSPSNPSARWKIHKAFRNGYDVWTINSVAGPLQLNVEGSGLTSGTNVIAWRIENGDNTTYYFDPRS</sequence>
<dbReference type="EMBL" id="KV417635">
    <property type="protein sequence ID" value="KZP13260.1"/>
    <property type="molecule type" value="Genomic_DNA"/>
</dbReference>
<dbReference type="Proteomes" id="UP000076532">
    <property type="component" value="Unassembled WGS sequence"/>
</dbReference>
<dbReference type="Pfam" id="PF14200">
    <property type="entry name" value="RicinB_lectin_2"/>
    <property type="match status" value="1"/>
</dbReference>
<evidence type="ECO:0000313" key="3">
    <source>
        <dbReference type="Proteomes" id="UP000076532"/>
    </source>
</evidence>
<reference evidence="2 3" key="1">
    <citation type="journal article" date="2016" name="Mol. Biol. Evol.">
        <title>Comparative Genomics of Early-Diverging Mushroom-Forming Fungi Provides Insights into the Origins of Lignocellulose Decay Capabilities.</title>
        <authorList>
            <person name="Nagy L.G."/>
            <person name="Riley R."/>
            <person name="Tritt A."/>
            <person name="Adam C."/>
            <person name="Daum C."/>
            <person name="Floudas D."/>
            <person name="Sun H."/>
            <person name="Yadav J.S."/>
            <person name="Pangilinan J."/>
            <person name="Larsson K.H."/>
            <person name="Matsuura K."/>
            <person name="Barry K."/>
            <person name="Labutti K."/>
            <person name="Kuo R."/>
            <person name="Ohm R.A."/>
            <person name="Bhattacharya S.S."/>
            <person name="Shirouzu T."/>
            <person name="Yoshinaga Y."/>
            <person name="Martin F.M."/>
            <person name="Grigoriev I.V."/>
            <person name="Hibbett D.S."/>
        </authorList>
    </citation>
    <scope>NUCLEOTIDE SEQUENCE [LARGE SCALE GENOMIC DNA]</scope>
    <source>
        <strain evidence="2 3">CBS 109695</strain>
    </source>
</reference>
<dbReference type="SUPFAM" id="SSF50370">
    <property type="entry name" value="Ricin B-like lectins"/>
    <property type="match status" value="1"/>
</dbReference>